<dbReference type="InterPro" id="IPR055287">
    <property type="entry name" value="IL-16-like"/>
</dbReference>
<feature type="region of interest" description="Disordered" evidence="1">
    <location>
        <begin position="228"/>
        <end position="253"/>
    </location>
</feature>
<feature type="compositionally biased region" description="Basic and acidic residues" evidence="1">
    <location>
        <begin position="345"/>
        <end position="355"/>
    </location>
</feature>
<reference evidence="3" key="1">
    <citation type="submission" date="2021-03" db="EMBL/GenBank/DDBJ databases">
        <title>Chromosome level genome of the anhydrobiotic midge Polypedilum vanderplanki.</title>
        <authorList>
            <person name="Yoshida Y."/>
            <person name="Kikawada T."/>
            <person name="Gusev O."/>
        </authorList>
    </citation>
    <scope>NUCLEOTIDE SEQUENCE</scope>
    <source>
        <strain evidence="3">NIAS01</strain>
        <tissue evidence="3">Whole body or cell culture</tissue>
    </source>
</reference>
<feature type="compositionally biased region" description="Low complexity" evidence="1">
    <location>
        <begin position="271"/>
        <end position="284"/>
    </location>
</feature>
<evidence type="ECO:0000313" key="3">
    <source>
        <dbReference type="EMBL" id="KAG5684058.1"/>
    </source>
</evidence>
<dbReference type="PANTHER" id="PTHR48484:SF2">
    <property type="entry name" value="PRO-INTERLEUKIN-16"/>
    <property type="match status" value="1"/>
</dbReference>
<evidence type="ECO:0000256" key="1">
    <source>
        <dbReference type="SAM" id="MobiDB-lite"/>
    </source>
</evidence>
<dbReference type="SUPFAM" id="SSF50156">
    <property type="entry name" value="PDZ domain-like"/>
    <property type="match status" value="1"/>
</dbReference>
<evidence type="ECO:0000313" key="4">
    <source>
        <dbReference type="Proteomes" id="UP001107558"/>
    </source>
</evidence>
<gene>
    <name evidence="3" type="ORF">PVAND_013307</name>
</gene>
<dbReference type="PROSITE" id="PS50106">
    <property type="entry name" value="PDZ"/>
    <property type="match status" value="1"/>
</dbReference>
<dbReference type="SMART" id="SM00228">
    <property type="entry name" value="PDZ"/>
    <property type="match status" value="1"/>
</dbReference>
<dbReference type="GO" id="GO:0005125">
    <property type="term" value="F:cytokine activity"/>
    <property type="evidence" value="ECO:0007669"/>
    <property type="project" value="InterPro"/>
</dbReference>
<keyword evidence="4" id="KW-1185">Reference proteome</keyword>
<dbReference type="Pfam" id="PF00595">
    <property type="entry name" value="PDZ"/>
    <property type="match status" value="1"/>
</dbReference>
<proteinExistence type="predicted"/>
<organism evidence="3 4">
    <name type="scientific">Polypedilum vanderplanki</name>
    <name type="common">Sleeping chironomid midge</name>
    <dbReference type="NCBI Taxonomy" id="319348"/>
    <lineage>
        <taxon>Eukaryota</taxon>
        <taxon>Metazoa</taxon>
        <taxon>Ecdysozoa</taxon>
        <taxon>Arthropoda</taxon>
        <taxon>Hexapoda</taxon>
        <taxon>Insecta</taxon>
        <taxon>Pterygota</taxon>
        <taxon>Neoptera</taxon>
        <taxon>Endopterygota</taxon>
        <taxon>Diptera</taxon>
        <taxon>Nematocera</taxon>
        <taxon>Chironomoidea</taxon>
        <taxon>Chironomidae</taxon>
        <taxon>Chironominae</taxon>
        <taxon>Polypedilum</taxon>
        <taxon>Polypedilum</taxon>
    </lineage>
</organism>
<protein>
    <recommendedName>
        <fullName evidence="2">PDZ domain-containing protein</fullName>
    </recommendedName>
</protein>
<dbReference type="Proteomes" id="UP001107558">
    <property type="component" value="Chromosome 1"/>
</dbReference>
<dbReference type="Gene3D" id="2.30.42.10">
    <property type="match status" value="1"/>
</dbReference>
<feature type="region of interest" description="Disordered" evidence="1">
    <location>
        <begin position="271"/>
        <end position="290"/>
    </location>
</feature>
<feature type="region of interest" description="Disordered" evidence="1">
    <location>
        <begin position="381"/>
        <end position="420"/>
    </location>
</feature>
<dbReference type="PANTHER" id="PTHR48484">
    <property type="entry name" value="PRO-INTERLEUKIN-16"/>
    <property type="match status" value="1"/>
</dbReference>
<evidence type="ECO:0000259" key="2">
    <source>
        <dbReference type="PROSITE" id="PS50106"/>
    </source>
</evidence>
<comment type="caution">
    <text evidence="3">The sequence shown here is derived from an EMBL/GenBank/DDBJ whole genome shotgun (WGS) entry which is preliminary data.</text>
</comment>
<feature type="domain" description="PDZ" evidence="2">
    <location>
        <begin position="446"/>
        <end position="519"/>
    </location>
</feature>
<dbReference type="EMBL" id="JADBJN010000001">
    <property type="protein sequence ID" value="KAG5684058.1"/>
    <property type="molecule type" value="Genomic_DNA"/>
</dbReference>
<sequence length="542" mass="61364">MVFYDTDNEQLPSVDTPTSSLSRKWCKLRQRCASFHAMKTLDCTSAEGPSSLPYQFYDNGMLEVTTPLHAQMPHHSNNFILAHDPRALMDNKPKIYAVIDGRNGGYYTTAANYPLMYEPIIEHPKIQKVCKCKHNKTSASTTSLSYDMSESTQFMHVLNQQTRLQYFDGEDLKAKSKTRRLSLFGSERKPKKETAKNFDIKQFKSVSMRCHHHHQHLMYIREQQMLQQQQQQQQEAEKQAQSTKSTMKMKFNTVGRKKRSIYDVFFNNNSSKTPASSSSSNEPNLRQPTFYVPLPDKVINDNELQHHHHRNNSVNPIRSIRSRSVCAGESSQQMLFHNVDNSQHQQKEQKSERRKSNSFNPRESLEITSFLFSKLKMDRKADGSEKCEQQGDEIKKNDKRETSDEVISKPKDVVDGKGKECDNSPKIATTTAKANTIPKNSLVLKKVQFVKNPGSKALGFSIVGGIDSPKGKMGIFVKTIYPYGQAAASGQLKEGDLILSVNNQALHGVTHQEAINVFKGIKTGLVEMIVGRQQQVAAVNGQ</sequence>
<dbReference type="InterPro" id="IPR036034">
    <property type="entry name" value="PDZ_sf"/>
</dbReference>
<dbReference type="OrthoDB" id="6022711at2759"/>
<dbReference type="GO" id="GO:0050930">
    <property type="term" value="P:induction of positive chemotaxis"/>
    <property type="evidence" value="ECO:0007669"/>
    <property type="project" value="InterPro"/>
</dbReference>
<name>A0A9J6CP38_POLVA</name>
<accession>A0A9J6CP38</accession>
<dbReference type="InterPro" id="IPR001478">
    <property type="entry name" value="PDZ"/>
</dbReference>
<feature type="region of interest" description="Disordered" evidence="1">
    <location>
        <begin position="340"/>
        <end position="360"/>
    </location>
</feature>
<dbReference type="AlphaFoldDB" id="A0A9J6CP38"/>